<comment type="caution">
    <text evidence="5">The sequence shown here is derived from an EMBL/GenBank/DDBJ whole genome shotgun (WGS) entry which is preliminary data.</text>
</comment>
<dbReference type="InterPro" id="IPR036291">
    <property type="entry name" value="NAD(P)-bd_dom_sf"/>
</dbReference>
<keyword evidence="2" id="KW-0520">NAD</keyword>
<dbReference type="RefSeq" id="WP_103429518.1">
    <property type="nucleotide sequence ID" value="NZ_PPXF01000004.1"/>
</dbReference>
<name>A0A2S3ZR96_9MICO</name>
<dbReference type="InterPro" id="IPR050463">
    <property type="entry name" value="Gfo/Idh/MocA_oxidrdct_glycsds"/>
</dbReference>
<evidence type="ECO:0000256" key="2">
    <source>
        <dbReference type="ARBA" id="ARBA00023027"/>
    </source>
</evidence>
<gene>
    <name evidence="5" type="ORF">C3B59_00240</name>
</gene>
<reference evidence="5 6" key="1">
    <citation type="submission" date="2018-01" db="EMBL/GenBank/DDBJ databases">
        <title>Cryobacterium sp. nov., from glaciers in China.</title>
        <authorList>
            <person name="Liu Q."/>
            <person name="Xin Y.-H."/>
        </authorList>
    </citation>
    <scope>NUCLEOTIDE SEQUENCE [LARGE SCALE GENOMIC DNA]</scope>
    <source>
        <strain evidence="5 6">TMB1-8</strain>
    </source>
</reference>
<dbReference type="GO" id="GO:0016491">
    <property type="term" value="F:oxidoreductase activity"/>
    <property type="evidence" value="ECO:0007669"/>
    <property type="project" value="UniProtKB-KW"/>
</dbReference>
<dbReference type="Pfam" id="PF01408">
    <property type="entry name" value="GFO_IDH_MocA"/>
    <property type="match status" value="1"/>
</dbReference>
<dbReference type="GO" id="GO:0000166">
    <property type="term" value="F:nucleotide binding"/>
    <property type="evidence" value="ECO:0007669"/>
    <property type="project" value="InterPro"/>
</dbReference>
<sequence length="381" mass="39515">MGQSRTGDETPHRLGIAGLGVTSAAYLQTLTASDAVVITAVADLDAARARSVAAGLPFARVMTVAELLTADEVDTVLNLTTPASHAEIALGAIAQGKQVYGEKPLAVTLAEGRSILAAATHAGVRVGSAPDTVLGTGIQTARAAIDDGLIGRPVAASAVMVTAGHELWHPNPDDHYREGGGPLFDMGPYYITALIHLLGPIRSVTGASSRPQDHRVIRTGPRAGESIPVLVDTHVTGVLEHDSGALSTITMSFDAAATVRSPLEVYGTEGTLAVGDPDTFDAPTGLRRAHDGSFHPLDPLAGYVDGTRGIGLVDQIRAPRRTAARANGGLALHVLDVMESLQRAASEGRRVDITTAADRPASVPLTPRAEWLGAVHEGRRV</sequence>
<evidence type="ECO:0000259" key="4">
    <source>
        <dbReference type="Pfam" id="PF22725"/>
    </source>
</evidence>
<evidence type="ECO:0000256" key="1">
    <source>
        <dbReference type="ARBA" id="ARBA00023002"/>
    </source>
</evidence>
<dbReference type="Proteomes" id="UP000237104">
    <property type="component" value="Unassembled WGS sequence"/>
</dbReference>
<dbReference type="SUPFAM" id="SSF51735">
    <property type="entry name" value="NAD(P)-binding Rossmann-fold domains"/>
    <property type="match status" value="1"/>
</dbReference>
<dbReference type="Gene3D" id="3.30.360.10">
    <property type="entry name" value="Dihydrodipicolinate Reductase, domain 2"/>
    <property type="match status" value="1"/>
</dbReference>
<keyword evidence="1" id="KW-0560">Oxidoreductase</keyword>
<feature type="domain" description="GFO/IDH/MocA-like oxidoreductase" evidence="4">
    <location>
        <begin position="138"/>
        <end position="272"/>
    </location>
</feature>
<dbReference type="PANTHER" id="PTHR43818">
    <property type="entry name" value="BCDNA.GH03377"/>
    <property type="match status" value="1"/>
</dbReference>
<dbReference type="AlphaFoldDB" id="A0A2S3ZR96"/>
<dbReference type="PANTHER" id="PTHR43818:SF11">
    <property type="entry name" value="BCDNA.GH03377"/>
    <property type="match status" value="1"/>
</dbReference>
<dbReference type="OrthoDB" id="9776544at2"/>
<dbReference type="EMBL" id="PPXF01000004">
    <property type="protein sequence ID" value="POH71522.1"/>
    <property type="molecule type" value="Genomic_DNA"/>
</dbReference>
<organism evidence="5 6">
    <name type="scientific">Cryobacterium zongtaii</name>
    <dbReference type="NCBI Taxonomy" id="1259217"/>
    <lineage>
        <taxon>Bacteria</taxon>
        <taxon>Bacillati</taxon>
        <taxon>Actinomycetota</taxon>
        <taxon>Actinomycetes</taxon>
        <taxon>Micrococcales</taxon>
        <taxon>Microbacteriaceae</taxon>
        <taxon>Cryobacterium</taxon>
    </lineage>
</organism>
<dbReference type="InterPro" id="IPR000683">
    <property type="entry name" value="Gfo/Idh/MocA-like_OxRdtase_N"/>
</dbReference>
<protein>
    <submittedName>
        <fullName evidence="5">Oxidoreductase</fullName>
    </submittedName>
</protein>
<accession>A0A2S3ZR96</accession>
<evidence type="ECO:0000313" key="6">
    <source>
        <dbReference type="Proteomes" id="UP000237104"/>
    </source>
</evidence>
<dbReference type="Gene3D" id="3.40.50.720">
    <property type="entry name" value="NAD(P)-binding Rossmann-like Domain"/>
    <property type="match status" value="1"/>
</dbReference>
<evidence type="ECO:0000259" key="3">
    <source>
        <dbReference type="Pfam" id="PF01408"/>
    </source>
</evidence>
<proteinExistence type="predicted"/>
<dbReference type="Pfam" id="PF22725">
    <property type="entry name" value="GFO_IDH_MocA_C3"/>
    <property type="match status" value="1"/>
</dbReference>
<feature type="domain" description="Gfo/Idh/MocA-like oxidoreductase N-terminal" evidence="3">
    <location>
        <begin position="13"/>
        <end position="127"/>
    </location>
</feature>
<evidence type="ECO:0000313" key="5">
    <source>
        <dbReference type="EMBL" id="POH71522.1"/>
    </source>
</evidence>
<dbReference type="InterPro" id="IPR055170">
    <property type="entry name" value="GFO_IDH_MocA-like_dom"/>
</dbReference>
<dbReference type="SUPFAM" id="SSF55347">
    <property type="entry name" value="Glyceraldehyde-3-phosphate dehydrogenase-like, C-terminal domain"/>
    <property type="match status" value="1"/>
</dbReference>